<evidence type="ECO:0000313" key="1">
    <source>
        <dbReference type="EMBL" id="MFC5386220.1"/>
    </source>
</evidence>
<gene>
    <name evidence="1" type="ORF">ACFPLB_09615</name>
</gene>
<evidence type="ECO:0000313" key="2">
    <source>
        <dbReference type="Proteomes" id="UP001596016"/>
    </source>
</evidence>
<sequence length="69" mass="7965">MNQTSWSDLTEEERTALKRMNRGPYPQLTPELAQRLIERGLAVQRENGVGISREGRELVINMLLGQREQ</sequence>
<dbReference type="EMBL" id="JBHSLL010000025">
    <property type="protein sequence ID" value="MFC5386220.1"/>
    <property type="molecule type" value="Genomic_DNA"/>
</dbReference>
<accession>A0ABW0GY98</accession>
<reference evidence="2" key="1">
    <citation type="journal article" date="2019" name="Int. J. Syst. Evol. Microbiol.">
        <title>The Global Catalogue of Microorganisms (GCM) 10K type strain sequencing project: providing services to taxonomists for standard genome sequencing and annotation.</title>
        <authorList>
            <consortium name="The Broad Institute Genomics Platform"/>
            <consortium name="The Broad Institute Genome Sequencing Center for Infectious Disease"/>
            <person name="Wu L."/>
            <person name="Ma J."/>
        </authorList>
    </citation>
    <scope>NUCLEOTIDE SEQUENCE [LARGE SCALE GENOMIC DNA]</scope>
    <source>
        <strain evidence="2">CGMCC 4.1415</strain>
    </source>
</reference>
<proteinExistence type="predicted"/>
<dbReference type="RefSeq" id="WP_378229126.1">
    <property type="nucleotide sequence ID" value="NZ_JBHSLL010000025.1"/>
</dbReference>
<organism evidence="1 2">
    <name type="scientific">Aquamicrobium segne</name>
    <dbReference type="NCBI Taxonomy" id="469547"/>
    <lineage>
        <taxon>Bacteria</taxon>
        <taxon>Pseudomonadati</taxon>
        <taxon>Pseudomonadota</taxon>
        <taxon>Alphaproteobacteria</taxon>
        <taxon>Hyphomicrobiales</taxon>
        <taxon>Phyllobacteriaceae</taxon>
        <taxon>Aquamicrobium</taxon>
    </lineage>
</organism>
<protein>
    <submittedName>
        <fullName evidence="1">Uncharacterized protein</fullName>
    </submittedName>
</protein>
<dbReference type="Proteomes" id="UP001596016">
    <property type="component" value="Unassembled WGS sequence"/>
</dbReference>
<comment type="caution">
    <text evidence="1">The sequence shown here is derived from an EMBL/GenBank/DDBJ whole genome shotgun (WGS) entry which is preliminary data.</text>
</comment>
<keyword evidence="2" id="KW-1185">Reference proteome</keyword>
<name>A0ABW0GY98_9HYPH</name>